<feature type="compositionally biased region" description="Basic and acidic residues" evidence="1">
    <location>
        <begin position="391"/>
        <end position="405"/>
    </location>
</feature>
<protein>
    <submittedName>
        <fullName evidence="2">Uncharacterized protein</fullName>
    </submittedName>
</protein>
<evidence type="ECO:0000313" key="3">
    <source>
        <dbReference type="Proteomes" id="UP001189429"/>
    </source>
</evidence>
<feature type="region of interest" description="Disordered" evidence="1">
    <location>
        <begin position="575"/>
        <end position="600"/>
    </location>
</feature>
<organism evidence="2 3">
    <name type="scientific">Prorocentrum cordatum</name>
    <dbReference type="NCBI Taxonomy" id="2364126"/>
    <lineage>
        <taxon>Eukaryota</taxon>
        <taxon>Sar</taxon>
        <taxon>Alveolata</taxon>
        <taxon>Dinophyceae</taxon>
        <taxon>Prorocentrales</taxon>
        <taxon>Prorocentraceae</taxon>
        <taxon>Prorocentrum</taxon>
    </lineage>
</organism>
<feature type="region of interest" description="Disordered" evidence="1">
    <location>
        <begin position="269"/>
        <end position="305"/>
    </location>
</feature>
<feature type="non-terminal residue" evidence="2">
    <location>
        <position position="918"/>
    </location>
</feature>
<comment type="caution">
    <text evidence="2">The sequence shown here is derived from an EMBL/GenBank/DDBJ whole genome shotgun (WGS) entry which is preliminary data.</text>
</comment>
<evidence type="ECO:0000313" key="2">
    <source>
        <dbReference type="EMBL" id="CAK0842458.1"/>
    </source>
</evidence>
<dbReference type="Proteomes" id="UP001189429">
    <property type="component" value="Unassembled WGS sequence"/>
</dbReference>
<sequence length="918" mass="99891">MQSNRFATPPVAAEPAAGGQRSTVLGGAEQQQQATPAAQEKFNAQLACDEHGFGPDGVEARCSTGWIVIARAILAQAAALRATASSLSGMERRRVGGVTAMMWRYGRRANLDVNYCVAARLASRLKGAARRVGLRIPKGEATEADSMRSISNVLAAQEAALGGQCAVRRGETMSDFFKGARYNRRAGERIADFVARFEEGVQRFGDDGLRFADQDYILGWCFLEKRCLSPERREWVVAAFPGDKYSCRDVTTIVVRLFRTYTCQHQRFGQRRPGPAVSGSSIRGVNATEIEGQAEDRGDEQQEDDDYADGFEEHEHEVKEVDVSEIQRFARRELEALATELEDSTLDLPPEDSAALEEAAPQISHFTEALEVIRDARGRIQGRAGGGGKAKGKDRGKPGDPESKAPRTTLVTAAAEDSGPAHDALSVEQVKVGKGETMEVLRNELIQKAKDHLRGVVDTACVISAMGDVWRGAYLEASAELGISSATAARMVSYETFRFPAVVASVPVMARACVAKSAELSLLLGRDFLEATGAGIDVARRKLAVPPGSQPWLDFQNCHFALEIKPEKYRALSEAHADRRALPPKLGHRARPPPPPRRGAGASVLKVFAIAATTRCSEARVNAAAGDGRRKQDKTNGNTTIKNATEGTWILTTDNITSKGTPTGSITHGACLACCGTRTLYECQADSGAEFAVQRQSWRRLRNGTIAQHKAGLGRGLQAGDLLEQAARSEAGRAGVPWGSLPCGPWAALQNLAKNNAQLPFERAQNRHVIRLFAREAQRALEVGAIVAFGWPFNCRGWRQPEDRTGKAIEKPWKVIANCQPLQKFLSRRCSQDHGHLHGREFNRKTSRKTRLYTMGPCWAAIKDFIRGIADVNYALATLLNDEENEGMGKGPQGIPASLEPEQRLTPARAVAKMRANL</sequence>
<evidence type="ECO:0000256" key="1">
    <source>
        <dbReference type="SAM" id="MobiDB-lite"/>
    </source>
</evidence>
<feature type="region of interest" description="Disordered" evidence="1">
    <location>
        <begin position="379"/>
        <end position="406"/>
    </location>
</feature>
<gene>
    <name evidence="2" type="ORF">PCOR1329_LOCUS37292</name>
</gene>
<accession>A0ABN9TAP9</accession>
<feature type="region of interest" description="Disordered" evidence="1">
    <location>
        <begin position="887"/>
        <end position="906"/>
    </location>
</feature>
<keyword evidence="3" id="KW-1185">Reference proteome</keyword>
<feature type="region of interest" description="Disordered" evidence="1">
    <location>
        <begin position="1"/>
        <end position="35"/>
    </location>
</feature>
<reference evidence="2" key="1">
    <citation type="submission" date="2023-10" db="EMBL/GenBank/DDBJ databases">
        <authorList>
            <person name="Chen Y."/>
            <person name="Shah S."/>
            <person name="Dougan E. K."/>
            <person name="Thang M."/>
            <person name="Chan C."/>
        </authorList>
    </citation>
    <scope>NUCLEOTIDE SEQUENCE [LARGE SCALE GENOMIC DNA]</scope>
</reference>
<dbReference type="EMBL" id="CAUYUJ010014522">
    <property type="protein sequence ID" value="CAK0842458.1"/>
    <property type="molecule type" value="Genomic_DNA"/>
</dbReference>
<proteinExistence type="predicted"/>
<name>A0ABN9TAP9_9DINO</name>